<dbReference type="WBParaSite" id="JU765_v2.g9904.t1">
    <property type="protein sequence ID" value="JU765_v2.g9904.t1"/>
    <property type="gene ID" value="JU765_v2.g9904"/>
</dbReference>
<accession>A0AC34RTD5</accession>
<sequence length="205" mass="22203">MNSEGVVVETKYGKVKGFDYKADRGFETEIFLGIPFAKPPVGNLRFEKPEPPEPWSMILDGTVPPKPCLTSPTILNPDGSEDCLYLNVIRPRNASNLPVMVFIHGGAFLIGSALDASYEKASDRIVSQKGVILVTIQYRIGIFGFFSTGDETNPGNLGIWDQIQALTFLREVIGDFGGDPNRITIFGDSAGAASASLLTFIVQAD</sequence>
<proteinExistence type="predicted"/>
<reference evidence="2" key="1">
    <citation type="submission" date="2022-11" db="UniProtKB">
        <authorList>
            <consortium name="WormBaseParasite"/>
        </authorList>
    </citation>
    <scope>IDENTIFICATION</scope>
</reference>
<evidence type="ECO:0000313" key="2">
    <source>
        <dbReference type="WBParaSite" id="JU765_v2.g9904.t1"/>
    </source>
</evidence>
<name>A0AC34RTD5_9BILA</name>
<evidence type="ECO:0000313" key="1">
    <source>
        <dbReference type="Proteomes" id="UP000887576"/>
    </source>
</evidence>
<dbReference type="Proteomes" id="UP000887576">
    <property type="component" value="Unplaced"/>
</dbReference>
<organism evidence="1 2">
    <name type="scientific">Panagrolaimus sp. JU765</name>
    <dbReference type="NCBI Taxonomy" id="591449"/>
    <lineage>
        <taxon>Eukaryota</taxon>
        <taxon>Metazoa</taxon>
        <taxon>Ecdysozoa</taxon>
        <taxon>Nematoda</taxon>
        <taxon>Chromadorea</taxon>
        <taxon>Rhabditida</taxon>
        <taxon>Tylenchina</taxon>
        <taxon>Panagrolaimomorpha</taxon>
        <taxon>Panagrolaimoidea</taxon>
        <taxon>Panagrolaimidae</taxon>
        <taxon>Panagrolaimus</taxon>
    </lineage>
</organism>
<protein>
    <submittedName>
        <fullName evidence="2">Carboxylic ester hydrolase</fullName>
    </submittedName>
</protein>